<evidence type="ECO:0000313" key="9">
    <source>
        <dbReference type="Proteomes" id="UP000033411"/>
    </source>
</evidence>
<dbReference type="Gene3D" id="2.40.160.20">
    <property type="match status" value="1"/>
</dbReference>
<accession>A0A0F5QAC2</accession>
<dbReference type="RefSeq" id="WP_046173243.1">
    <property type="nucleotide sequence ID" value="NZ_LANJ01000016.1"/>
</dbReference>
<name>A0A0F5QAC2_9HYPH</name>
<proteinExistence type="inferred from homology"/>
<dbReference type="PANTHER" id="PTHR34001">
    <property type="entry name" value="BLL7405 PROTEIN"/>
    <property type="match status" value="1"/>
</dbReference>
<gene>
    <name evidence="8" type="ORF">WH87_09635</name>
</gene>
<feature type="chain" id="PRO_5002494197" description="Outer membrane protein beta-barrel domain-containing protein" evidence="6">
    <location>
        <begin position="21"/>
        <end position="240"/>
    </location>
</feature>
<evidence type="ECO:0000256" key="5">
    <source>
        <dbReference type="ARBA" id="ARBA00038306"/>
    </source>
</evidence>
<dbReference type="InterPro" id="IPR027385">
    <property type="entry name" value="Beta-barrel_OMP"/>
</dbReference>
<comment type="similarity">
    <text evidence="5">Belongs to the Omp25/RopB family.</text>
</comment>
<feature type="signal peptide" evidence="6">
    <location>
        <begin position="1"/>
        <end position="20"/>
    </location>
</feature>
<comment type="subcellular location">
    <subcellularLocation>
        <location evidence="1">Cell outer membrane</location>
    </subcellularLocation>
</comment>
<dbReference type="Pfam" id="PF13505">
    <property type="entry name" value="OMP_b-brl"/>
    <property type="match status" value="1"/>
</dbReference>
<feature type="domain" description="Outer membrane protein beta-barrel" evidence="7">
    <location>
        <begin position="22"/>
        <end position="240"/>
    </location>
</feature>
<dbReference type="PANTHER" id="PTHR34001:SF3">
    <property type="entry name" value="BLL7405 PROTEIN"/>
    <property type="match status" value="1"/>
</dbReference>
<evidence type="ECO:0000256" key="6">
    <source>
        <dbReference type="SAM" id="SignalP"/>
    </source>
</evidence>
<evidence type="ECO:0000256" key="4">
    <source>
        <dbReference type="ARBA" id="ARBA00023237"/>
    </source>
</evidence>
<keyword evidence="9" id="KW-1185">Reference proteome</keyword>
<dbReference type="InterPro" id="IPR011250">
    <property type="entry name" value="OMP/PagP_B-barrel"/>
</dbReference>
<organism evidence="8 9">
    <name type="scientific">Devosia epidermidihirudinis</name>
    <dbReference type="NCBI Taxonomy" id="1293439"/>
    <lineage>
        <taxon>Bacteria</taxon>
        <taxon>Pseudomonadati</taxon>
        <taxon>Pseudomonadota</taxon>
        <taxon>Alphaproteobacteria</taxon>
        <taxon>Hyphomicrobiales</taxon>
        <taxon>Devosiaceae</taxon>
        <taxon>Devosia</taxon>
    </lineage>
</organism>
<protein>
    <recommendedName>
        <fullName evidence="7">Outer membrane protein beta-barrel domain-containing protein</fullName>
    </recommendedName>
</protein>
<dbReference type="PATRIC" id="fig|1293439.3.peg.1504"/>
<dbReference type="EMBL" id="LANJ01000016">
    <property type="protein sequence ID" value="KKC37915.1"/>
    <property type="molecule type" value="Genomic_DNA"/>
</dbReference>
<evidence type="ECO:0000259" key="7">
    <source>
        <dbReference type="Pfam" id="PF13505"/>
    </source>
</evidence>
<dbReference type="InterPro" id="IPR051692">
    <property type="entry name" value="OMP-like"/>
</dbReference>
<dbReference type="SUPFAM" id="SSF56925">
    <property type="entry name" value="OMPA-like"/>
    <property type="match status" value="1"/>
</dbReference>
<reference evidence="8 9" key="1">
    <citation type="submission" date="2015-03" db="EMBL/GenBank/DDBJ databases">
        <authorList>
            <person name="Lepp D."/>
            <person name="Hassan Y.I."/>
            <person name="Li X.-Z."/>
            <person name="Zhou T."/>
        </authorList>
    </citation>
    <scope>NUCLEOTIDE SEQUENCE [LARGE SCALE GENOMIC DNA]</scope>
    <source>
        <strain evidence="8 9">E84</strain>
    </source>
</reference>
<evidence type="ECO:0000256" key="2">
    <source>
        <dbReference type="ARBA" id="ARBA00022729"/>
    </source>
</evidence>
<comment type="caution">
    <text evidence="8">The sequence shown here is derived from an EMBL/GenBank/DDBJ whole genome shotgun (WGS) entry which is preliminary data.</text>
</comment>
<evidence type="ECO:0000256" key="3">
    <source>
        <dbReference type="ARBA" id="ARBA00023136"/>
    </source>
</evidence>
<dbReference type="OrthoDB" id="9815357at2"/>
<dbReference type="Proteomes" id="UP000033411">
    <property type="component" value="Unassembled WGS sequence"/>
</dbReference>
<dbReference type="AlphaFoldDB" id="A0A0F5QAC2"/>
<keyword evidence="4" id="KW-0998">Cell outer membrane</keyword>
<dbReference type="GO" id="GO:0009279">
    <property type="term" value="C:cell outer membrane"/>
    <property type="evidence" value="ECO:0007669"/>
    <property type="project" value="UniProtKB-SubCell"/>
</dbReference>
<keyword evidence="3" id="KW-0472">Membrane</keyword>
<keyword evidence="2 6" id="KW-0732">Signal</keyword>
<evidence type="ECO:0000313" key="8">
    <source>
        <dbReference type="EMBL" id="KKC37915.1"/>
    </source>
</evidence>
<evidence type="ECO:0000256" key="1">
    <source>
        <dbReference type="ARBA" id="ARBA00004442"/>
    </source>
</evidence>
<dbReference type="STRING" id="1293439.WH87_09635"/>
<sequence length="240" mass="24552">MQKFLLVAALLAGATSSVAAADIYVAPAAAADQYVYDWSGAYAGAFLGYGWGASDFTDVDGYNLGGEVFGVNSRGALAGLTLGYNAQHGAFVLGVEGEVSYLGLDGTTPQPDSPIDTLASINGGLYASLAGRLGVTADKALIYAKAGLALTGAKGRVDDNCDVGACGGGLINATTGGLLVGYTLGAGVEYAFSEQWSAKLEYSYLNFGSATASGVYNGSDWNYDYDLSAHTVKVGLNYKF</sequence>